<dbReference type="AlphaFoldDB" id="A0A432MHC9"/>
<evidence type="ECO:0000313" key="2">
    <source>
        <dbReference type="EMBL" id="RUL86182.1"/>
    </source>
</evidence>
<name>A0A432MHC9_9BACT</name>
<protein>
    <submittedName>
        <fullName evidence="2">Uncharacterized protein</fullName>
    </submittedName>
</protein>
<feature type="signal peptide" evidence="1">
    <location>
        <begin position="1"/>
        <end position="27"/>
    </location>
</feature>
<proteinExistence type="predicted"/>
<evidence type="ECO:0000313" key="3">
    <source>
        <dbReference type="Proteomes" id="UP000280296"/>
    </source>
</evidence>
<dbReference type="Proteomes" id="UP000280296">
    <property type="component" value="Unassembled WGS sequence"/>
</dbReference>
<accession>A0A432MHC9</accession>
<evidence type="ECO:0000256" key="1">
    <source>
        <dbReference type="SAM" id="SignalP"/>
    </source>
</evidence>
<sequence length="60" mass="6655">MSRLRIVKFVLLFALLPIGGMPSPAPAQDFGGRIAELERAIEGLESDVCRLRSDVEDLER</sequence>
<keyword evidence="1" id="KW-0732">Signal</keyword>
<reference evidence="2 3" key="2">
    <citation type="submission" date="2019-01" db="EMBL/GenBank/DDBJ databases">
        <title>Tautonia sociabilis, a novel thermotolerant planctomycete of Isosphaeraceae family, isolated from a 4000 m deep subterranean habitat.</title>
        <authorList>
            <person name="Kovaleva O.L."/>
            <person name="Elcheninov A.G."/>
            <person name="Van Heerden E."/>
            <person name="Toshchakov S.V."/>
            <person name="Novikov A."/>
            <person name="Bonch-Osmolovskaya E.A."/>
            <person name="Kublanov I.V."/>
        </authorList>
    </citation>
    <scope>NUCLEOTIDE SEQUENCE [LARGE SCALE GENOMIC DNA]</scope>
    <source>
        <strain evidence="2 3">GM2012</strain>
    </source>
</reference>
<feature type="chain" id="PRO_5019238946" evidence="1">
    <location>
        <begin position="28"/>
        <end position="60"/>
    </location>
</feature>
<organism evidence="2 3">
    <name type="scientific">Tautonia sociabilis</name>
    <dbReference type="NCBI Taxonomy" id="2080755"/>
    <lineage>
        <taxon>Bacteria</taxon>
        <taxon>Pseudomonadati</taxon>
        <taxon>Planctomycetota</taxon>
        <taxon>Planctomycetia</taxon>
        <taxon>Isosphaerales</taxon>
        <taxon>Isosphaeraceae</taxon>
        <taxon>Tautonia</taxon>
    </lineage>
</organism>
<comment type="caution">
    <text evidence="2">The sequence shown here is derived from an EMBL/GenBank/DDBJ whole genome shotgun (WGS) entry which is preliminary data.</text>
</comment>
<dbReference type="RefSeq" id="WP_126726581.1">
    <property type="nucleotide sequence ID" value="NZ_RYZH01000033.1"/>
</dbReference>
<gene>
    <name evidence="2" type="ORF">TsocGM_16595</name>
</gene>
<keyword evidence="3" id="KW-1185">Reference proteome</keyword>
<dbReference type="EMBL" id="RYZH01000033">
    <property type="protein sequence ID" value="RUL86182.1"/>
    <property type="molecule type" value="Genomic_DNA"/>
</dbReference>
<reference evidence="2 3" key="1">
    <citation type="submission" date="2018-12" db="EMBL/GenBank/DDBJ databases">
        <authorList>
            <person name="Toschakov S.V."/>
        </authorList>
    </citation>
    <scope>NUCLEOTIDE SEQUENCE [LARGE SCALE GENOMIC DNA]</scope>
    <source>
        <strain evidence="2 3">GM2012</strain>
    </source>
</reference>